<dbReference type="GO" id="GO:0008061">
    <property type="term" value="F:chitin binding"/>
    <property type="evidence" value="ECO:0007669"/>
    <property type="project" value="InterPro"/>
</dbReference>
<feature type="signal peptide" evidence="4">
    <location>
        <begin position="1"/>
        <end position="18"/>
    </location>
</feature>
<dbReference type="GO" id="GO:0004568">
    <property type="term" value="F:chitinase activity"/>
    <property type="evidence" value="ECO:0007669"/>
    <property type="project" value="TreeGrafter"/>
</dbReference>
<dbReference type="GO" id="GO:0006032">
    <property type="term" value="P:chitin catabolic process"/>
    <property type="evidence" value="ECO:0007669"/>
    <property type="project" value="InterPro"/>
</dbReference>
<dbReference type="InterPro" id="IPR050542">
    <property type="entry name" value="Glycosyl_Hydrlase18_Chitinase"/>
</dbReference>
<feature type="region of interest" description="Disordered" evidence="3">
    <location>
        <begin position="468"/>
        <end position="502"/>
    </location>
</feature>
<feature type="compositionally biased region" description="Low complexity" evidence="3">
    <location>
        <begin position="394"/>
        <end position="423"/>
    </location>
</feature>
<dbReference type="AlphaFoldDB" id="A0A1B2JFJ3"/>
<proteinExistence type="predicted"/>
<dbReference type="PANTHER" id="PTHR45708">
    <property type="entry name" value="ENDOCHITINASE"/>
    <property type="match status" value="1"/>
</dbReference>
<dbReference type="InterPro" id="IPR045321">
    <property type="entry name" value="Cts1-like"/>
</dbReference>
<dbReference type="CDD" id="cd02877">
    <property type="entry name" value="GH18_hevamine_XipI_class_III"/>
    <property type="match status" value="1"/>
</dbReference>
<dbReference type="PANTHER" id="PTHR45708:SF49">
    <property type="entry name" value="ENDOCHITINASE"/>
    <property type="match status" value="1"/>
</dbReference>
<reference evidence="6 7" key="1">
    <citation type="submission" date="2016-02" db="EMBL/GenBank/DDBJ databases">
        <title>Comparative genomic and transcriptomic foundation for Pichia pastoris.</title>
        <authorList>
            <person name="Love K.R."/>
            <person name="Shah K.A."/>
            <person name="Whittaker C.A."/>
            <person name="Wu J."/>
            <person name="Bartlett M.C."/>
            <person name="Ma D."/>
            <person name="Leeson R.L."/>
            <person name="Priest M."/>
            <person name="Young S.K."/>
            <person name="Love J.C."/>
        </authorList>
    </citation>
    <scope>NUCLEOTIDE SEQUENCE [LARGE SCALE GENOMIC DNA]</scope>
    <source>
        <strain evidence="6 7">ATCC 28485</strain>
    </source>
</reference>
<feature type="chain" id="PRO_5008539440" evidence="4">
    <location>
        <begin position="19"/>
        <end position="689"/>
    </location>
</feature>
<organism evidence="6 7">
    <name type="scientific">Komagataella pastoris</name>
    <name type="common">Yeast</name>
    <name type="synonym">Pichia pastoris</name>
    <dbReference type="NCBI Taxonomy" id="4922"/>
    <lineage>
        <taxon>Eukaryota</taxon>
        <taxon>Fungi</taxon>
        <taxon>Dikarya</taxon>
        <taxon>Ascomycota</taxon>
        <taxon>Saccharomycotina</taxon>
        <taxon>Pichiomycetes</taxon>
        <taxon>Pichiales</taxon>
        <taxon>Pichiaceae</taxon>
        <taxon>Komagataella</taxon>
    </lineage>
</organism>
<dbReference type="InterPro" id="IPR017853">
    <property type="entry name" value="GH"/>
</dbReference>
<evidence type="ECO:0000256" key="3">
    <source>
        <dbReference type="SAM" id="MobiDB-lite"/>
    </source>
</evidence>
<evidence type="ECO:0000256" key="4">
    <source>
        <dbReference type="SAM" id="SignalP"/>
    </source>
</evidence>
<dbReference type="SUPFAM" id="SSF51445">
    <property type="entry name" value="(Trans)glycosidases"/>
    <property type="match status" value="1"/>
</dbReference>
<dbReference type="Proteomes" id="UP000094565">
    <property type="component" value="Chromosome 3"/>
</dbReference>
<evidence type="ECO:0000259" key="5">
    <source>
        <dbReference type="PROSITE" id="PS51910"/>
    </source>
</evidence>
<keyword evidence="2" id="KW-0326">Glycosidase</keyword>
<dbReference type="Gene3D" id="3.20.20.80">
    <property type="entry name" value="Glycosidases"/>
    <property type="match status" value="1"/>
</dbReference>
<evidence type="ECO:0000313" key="7">
    <source>
        <dbReference type="Proteomes" id="UP000094565"/>
    </source>
</evidence>
<dbReference type="GO" id="GO:0005576">
    <property type="term" value="C:extracellular region"/>
    <property type="evidence" value="ECO:0007669"/>
    <property type="project" value="TreeGrafter"/>
</dbReference>
<evidence type="ECO:0000256" key="2">
    <source>
        <dbReference type="ARBA" id="ARBA00023295"/>
    </source>
</evidence>
<keyword evidence="1" id="KW-0378">Hydrolase</keyword>
<dbReference type="GO" id="GO:0005975">
    <property type="term" value="P:carbohydrate metabolic process"/>
    <property type="evidence" value="ECO:0007669"/>
    <property type="project" value="InterPro"/>
</dbReference>
<protein>
    <submittedName>
        <fullName evidence="6">BA75_03500T0</fullName>
    </submittedName>
</protein>
<keyword evidence="4" id="KW-0732">Signal</keyword>
<gene>
    <name evidence="6" type="primary">CTS1</name>
    <name evidence="6" type="ORF">ATY40_BA7503500</name>
</gene>
<dbReference type="PROSITE" id="PS51910">
    <property type="entry name" value="GH18_2"/>
    <property type="match status" value="1"/>
</dbReference>
<name>A0A1B2JFJ3_PICPA</name>
<accession>A0A1B2JFJ3</accession>
<sequence length="689" mass="71872">MKFSYFAGFIPLLQLIFAFDNSANNNVAVYWGQNSAGSQQRLSYYCQSDSVDIVLLSFLYIFPANPLGLDFSNACGDQFSSGLLKCDTIAEDIQTCQSLGKKVLLSLGGATGTYGFSSDSEAEDFAEVLWDTFLGGSTDERPFGDSILDGIDYDAENNNPTGYAALSAKLREFYASDSSRTYYIAAAPQCPYPDASVGDVLANADIDFVFIQFYNNYCALASTNFNWATWLDYAQNASPNPNVKLYVGLPGGPTGASSGYVGTDVVKQRIDEIGASSSLGGIMLWDASQGFSNEVDGGNYVDAMKNILNGLGSVQASTTSSTQAAATSETTSEVSTSSTSATSIWSSPESSSPSSSTTVWWTPDTPQSSSSSVSTVSSETSSVLTSSLAAGDLSTSSNTQSSVSSTQNTDGEVESGGTTLTGTSTIWWTQSGAQSDQAGSLTSVSSIPTGIKDVSSILVITDVTESSASTKEASDSASAISTSLSSSPSLAESSRDEETSTVVQVTSSTTTIIGGNDGSTASSTASSLSSYVFDPTTLSTKITSSQLIVSSTLENSLGTTKIVLTPVSTVPSSTQLGTTTDSAPAPTAATTGTYSDCSSLSGKAKAACLNKNFANGFFLSGSQGCNDGDHACSSDGYFSVCDHGKWVFFNCPAGTACYASSQDDETFVGCNFSELKEKFTKRSWLDRFF</sequence>
<feature type="region of interest" description="Disordered" evidence="3">
    <location>
        <begin position="322"/>
        <end position="423"/>
    </location>
</feature>
<feature type="domain" description="GH18" evidence="5">
    <location>
        <begin position="25"/>
        <end position="311"/>
    </location>
</feature>
<evidence type="ECO:0000256" key="1">
    <source>
        <dbReference type="ARBA" id="ARBA00022801"/>
    </source>
</evidence>
<evidence type="ECO:0000313" key="6">
    <source>
        <dbReference type="EMBL" id="ANZ76578.1"/>
    </source>
</evidence>
<dbReference type="EMBL" id="CP014586">
    <property type="protein sequence ID" value="ANZ76578.1"/>
    <property type="molecule type" value="Genomic_DNA"/>
</dbReference>
<feature type="compositionally biased region" description="Low complexity" evidence="3">
    <location>
        <begin position="475"/>
        <end position="492"/>
    </location>
</feature>
<keyword evidence="7" id="KW-1185">Reference proteome</keyword>
<dbReference type="Pfam" id="PF00704">
    <property type="entry name" value="Glyco_hydro_18"/>
    <property type="match status" value="1"/>
</dbReference>
<dbReference type="InterPro" id="IPR005089">
    <property type="entry name" value="CBM19"/>
</dbReference>
<dbReference type="Pfam" id="PF03427">
    <property type="entry name" value="CBM_19"/>
    <property type="match status" value="1"/>
</dbReference>
<dbReference type="OrthoDB" id="6020543at2759"/>
<dbReference type="InterPro" id="IPR001223">
    <property type="entry name" value="Glyco_hydro18_cat"/>
</dbReference>
<feature type="compositionally biased region" description="Low complexity" evidence="3">
    <location>
        <begin position="322"/>
        <end position="387"/>
    </location>
</feature>